<evidence type="ECO:0000259" key="6">
    <source>
        <dbReference type="PROSITE" id="PS50067"/>
    </source>
</evidence>
<sequence>MEHIRAFLRVRPLLSREKAHGEEGCIAVQAGGAKVSVVSRSGCGTKNQTHTFDMDCCLGPDASQEDVFRALDLHSMCDAAFEGKAATVMCFGQTGSGKTYTMSGSVEGEDGDPAEDGIQFEAVRYVSQFRERIQTSEGGHEKTVKLRASYFELYNERINDLLNGTEGLKCRWSKKAGCFFVENLMIVECLDLNDFILVLREGQARRKRASHLLNDDSSRSHLLFTVYIEVVDGDKPARHGKLTFVDLAGSERLHETGGVGNDTKSINRSLFALGNVIERLSKGQSPNQRSHIPYRSSVLTQLLMNSLDGGCRTALLACVTPSSRFVEESLRTIYYAQRAQKIQFKALEMVDATQQEMYDLKKEICRLQEENLLLRRALNMPETGPINPAALRMTQAAAPVSQESQELAHAAPAPKHLARRLTDPSSQGSLKGHKPVEILMSPSEEPRRCYSGGAGARPSALDVLMGLPNTSDFVRQRKLPLLPQATVPKTIGFHVIPRKNRLFGPQVS</sequence>
<dbReference type="SMART" id="SM00129">
    <property type="entry name" value="KISc"/>
    <property type="match status" value="1"/>
</dbReference>
<reference evidence="7" key="1">
    <citation type="journal article" date="2012" name="Proc. Natl. Acad. Sci. U.S.A.">
        <title>Antigenic diversity is generated by distinct evolutionary mechanisms in African trypanosome species.</title>
        <authorList>
            <person name="Jackson A.P."/>
            <person name="Berry A."/>
            <person name="Aslett M."/>
            <person name="Allison H.C."/>
            <person name="Burton P."/>
            <person name="Vavrova-Anderson J."/>
            <person name="Brown R."/>
            <person name="Browne H."/>
            <person name="Corton N."/>
            <person name="Hauser H."/>
            <person name="Gamble J."/>
            <person name="Gilderthorp R."/>
            <person name="Marcello L."/>
            <person name="McQuillan J."/>
            <person name="Otto T.D."/>
            <person name="Quail M.A."/>
            <person name="Sanders M.J."/>
            <person name="van Tonder A."/>
            <person name="Ginger M.L."/>
            <person name="Field M.C."/>
            <person name="Barry J.D."/>
            <person name="Hertz-Fowler C."/>
            <person name="Berriman M."/>
        </authorList>
    </citation>
    <scope>NUCLEOTIDE SEQUENCE</scope>
    <source>
        <strain evidence="7">IL3000</strain>
    </source>
</reference>
<dbReference type="SUPFAM" id="SSF52540">
    <property type="entry name" value="P-loop containing nucleoside triphosphate hydrolases"/>
    <property type="match status" value="1"/>
</dbReference>
<dbReference type="GO" id="GO:0008017">
    <property type="term" value="F:microtubule binding"/>
    <property type="evidence" value="ECO:0007669"/>
    <property type="project" value="InterPro"/>
</dbReference>
<dbReference type="CDD" id="cd00106">
    <property type="entry name" value="KISc"/>
    <property type="match status" value="1"/>
</dbReference>
<dbReference type="GO" id="GO:0003777">
    <property type="term" value="F:microtubule motor activity"/>
    <property type="evidence" value="ECO:0007669"/>
    <property type="project" value="InterPro"/>
</dbReference>
<keyword evidence="3 4" id="KW-0505">Motor protein</keyword>
<dbReference type="PRINTS" id="PR00380">
    <property type="entry name" value="KINESINHEAVY"/>
</dbReference>
<feature type="region of interest" description="Disordered" evidence="5">
    <location>
        <begin position="402"/>
        <end position="435"/>
    </location>
</feature>
<evidence type="ECO:0000313" key="7">
    <source>
        <dbReference type="EMBL" id="CCC91586.1"/>
    </source>
</evidence>
<dbReference type="GO" id="GO:0005875">
    <property type="term" value="C:microtubule associated complex"/>
    <property type="evidence" value="ECO:0007669"/>
    <property type="project" value="TreeGrafter"/>
</dbReference>
<dbReference type="InterPro" id="IPR036961">
    <property type="entry name" value="Kinesin_motor_dom_sf"/>
</dbReference>
<organism evidence="7">
    <name type="scientific">Trypanosoma congolense (strain IL3000)</name>
    <dbReference type="NCBI Taxonomy" id="1068625"/>
    <lineage>
        <taxon>Eukaryota</taxon>
        <taxon>Discoba</taxon>
        <taxon>Euglenozoa</taxon>
        <taxon>Kinetoplastea</taxon>
        <taxon>Metakinetoplastina</taxon>
        <taxon>Trypanosomatida</taxon>
        <taxon>Trypanosomatidae</taxon>
        <taxon>Trypanosoma</taxon>
        <taxon>Nannomonas</taxon>
    </lineage>
</organism>
<dbReference type="GO" id="GO:0007052">
    <property type="term" value="P:mitotic spindle organization"/>
    <property type="evidence" value="ECO:0007669"/>
    <property type="project" value="TreeGrafter"/>
</dbReference>
<dbReference type="GO" id="GO:0051231">
    <property type="term" value="P:spindle elongation"/>
    <property type="evidence" value="ECO:0007669"/>
    <property type="project" value="TreeGrafter"/>
</dbReference>
<name>G0UQC5_TRYCI</name>
<dbReference type="AlphaFoldDB" id="G0UQC5"/>
<evidence type="ECO:0000256" key="5">
    <source>
        <dbReference type="SAM" id="MobiDB-lite"/>
    </source>
</evidence>
<dbReference type="InterPro" id="IPR001752">
    <property type="entry name" value="Kinesin_motor_dom"/>
</dbReference>
<dbReference type="PROSITE" id="PS00411">
    <property type="entry name" value="KINESIN_MOTOR_1"/>
    <property type="match status" value="1"/>
</dbReference>
<evidence type="ECO:0000256" key="1">
    <source>
        <dbReference type="ARBA" id="ARBA00022741"/>
    </source>
</evidence>
<dbReference type="Pfam" id="PF00225">
    <property type="entry name" value="Kinesin"/>
    <property type="match status" value="1"/>
</dbReference>
<dbReference type="GO" id="GO:0005524">
    <property type="term" value="F:ATP binding"/>
    <property type="evidence" value="ECO:0007669"/>
    <property type="project" value="UniProtKB-UniRule"/>
</dbReference>
<dbReference type="VEuPathDB" id="TriTrypDB:TcIL3000_7_4000"/>
<protein>
    <recommendedName>
        <fullName evidence="4">Kinesin-like protein</fullName>
    </recommendedName>
</protein>
<dbReference type="InterPro" id="IPR027417">
    <property type="entry name" value="P-loop_NTPase"/>
</dbReference>
<comment type="similarity">
    <text evidence="3 4">Belongs to the TRAFAC class myosin-kinesin ATPase superfamily. Kinesin family.</text>
</comment>
<dbReference type="GO" id="GO:0007018">
    <property type="term" value="P:microtubule-based movement"/>
    <property type="evidence" value="ECO:0007669"/>
    <property type="project" value="InterPro"/>
</dbReference>
<dbReference type="GO" id="GO:0005874">
    <property type="term" value="C:microtubule"/>
    <property type="evidence" value="ECO:0007669"/>
    <property type="project" value="UniProtKB-KW"/>
</dbReference>
<evidence type="ECO:0000256" key="3">
    <source>
        <dbReference type="PROSITE-ProRule" id="PRU00283"/>
    </source>
</evidence>
<dbReference type="EMBL" id="HE575320">
    <property type="protein sequence ID" value="CCC91586.1"/>
    <property type="molecule type" value="Genomic_DNA"/>
</dbReference>
<dbReference type="Gene3D" id="3.40.850.10">
    <property type="entry name" value="Kinesin motor domain"/>
    <property type="match status" value="1"/>
</dbReference>
<keyword evidence="4" id="KW-0493">Microtubule</keyword>
<evidence type="ECO:0000256" key="2">
    <source>
        <dbReference type="ARBA" id="ARBA00022840"/>
    </source>
</evidence>
<dbReference type="InterPro" id="IPR027640">
    <property type="entry name" value="Kinesin-like_fam"/>
</dbReference>
<evidence type="ECO:0000256" key="4">
    <source>
        <dbReference type="RuleBase" id="RU000394"/>
    </source>
</evidence>
<dbReference type="InterPro" id="IPR019821">
    <property type="entry name" value="Kinesin_motor_CS"/>
</dbReference>
<gene>
    <name evidence="7" type="ORF">TCIL3000_7_4000</name>
</gene>
<accession>G0UQC5</accession>
<keyword evidence="1 3" id="KW-0547">Nucleotide-binding</keyword>
<keyword evidence="2 3" id="KW-0067">ATP-binding</keyword>
<dbReference type="FunFam" id="3.40.850.10:FF:000196">
    <property type="entry name" value="Kinesin-like protein"/>
    <property type="match status" value="1"/>
</dbReference>
<dbReference type="PROSITE" id="PS50067">
    <property type="entry name" value="KINESIN_MOTOR_2"/>
    <property type="match status" value="1"/>
</dbReference>
<feature type="binding site" evidence="3">
    <location>
        <begin position="92"/>
        <end position="99"/>
    </location>
    <ligand>
        <name>ATP</name>
        <dbReference type="ChEBI" id="CHEBI:30616"/>
    </ligand>
</feature>
<proteinExistence type="inferred from homology"/>
<dbReference type="PANTHER" id="PTHR47969">
    <property type="entry name" value="CHROMOSOME-ASSOCIATED KINESIN KIF4A-RELATED"/>
    <property type="match status" value="1"/>
</dbReference>
<dbReference type="PANTHER" id="PTHR47969:SF29">
    <property type="entry name" value="KINESIN-LIKE PROTEIN"/>
    <property type="match status" value="1"/>
</dbReference>
<feature type="domain" description="Kinesin motor" evidence="6">
    <location>
        <begin position="3"/>
        <end position="342"/>
    </location>
</feature>